<sequence>MEIEQQLSVKDILQRPLFLEAKLVAGAGGMNRKVGWIHILELSTANPFTNKNDLVLTTGLGFHKYAEDRLTYLQKLIDQQATGLCIEMGPYFPAVPDDMTELANRNNFPIIIFENPVRFVDITQDIHALLINRQYNILKDLESFSRKLQQLTLESTNIQSILRLLHEHTSSQIFHFSLIEKHLFAPPLSPKQGQDLIAQYRAKLESNSSYSLESSNMSLNDGSVILSQPVICLGQTLSYVGIVLKDQLPSEYTILLLDHACKAVAHILLRKLFLEQKTSENHTQLINDILQQRVLKEEDALARIGLRPLSGGRYLFIAGTFEIEHKLMIDEDGEIEARNQDILVLLRSLLSKNGVYSLLLARNNQIYVLGVRESYAETVQPDVLKEPLKKLLEALEHSIQQKSWSNTRVLTGFGCVKTKLTEVYYSFKEASDALSISRTLAHKSVVHFYEELGIYRIFKEMSDERTLASFVEFHLGAVLEYDKENKSNLLKTLDHLLSSMGSKQETAEKLFIHRQTLYHRLEKLEELLGEDYLQPEKRICLEVAMRAHELSGNPA</sequence>
<dbReference type="OrthoDB" id="143422at2"/>
<dbReference type="InterPro" id="IPR042070">
    <property type="entry name" value="PucR_C-HTH_sf"/>
</dbReference>
<feature type="domain" description="Purine catabolism PurC-like" evidence="1">
    <location>
        <begin position="11"/>
        <end position="130"/>
    </location>
</feature>
<keyword evidence="4" id="KW-1185">Reference proteome</keyword>
<proteinExistence type="predicted"/>
<accession>A0A0D5NFS9</accession>
<dbReference type="PANTHER" id="PTHR33744:SF1">
    <property type="entry name" value="DNA-BINDING TRANSCRIPTIONAL ACTIVATOR ADER"/>
    <property type="match status" value="1"/>
</dbReference>
<dbReference type="InterPro" id="IPR012914">
    <property type="entry name" value="PucR_dom"/>
</dbReference>
<dbReference type="STRING" id="1126833.VN24_02855"/>
<reference evidence="4" key="2">
    <citation type="submission" date="2015-03" db="EMBL/GenBank/DDBJ databases">
        <title>Genome sequence of Paenibacillus beijingensis strain DSM 24997T.</title>
        <authorList>
            <person name="Kwak Y."/>
            <person name="Shin J.-H."/>
        </authorList>
    </citation>
    <scope>NUCLEOTIDE SEQUENCE [LARGE SCALE GENOMIC DNA]</scope>
    <source>
        <strain evidence="4">DSM 24997</strain>
    </source>
</reference>
<dbReference type="PANTHER" id="PTHR33744">
    <property type="entry name" value="CARBOHYDRATE DIACID REGULATOR"/>
    <property type="match status" value="1"/>
</dbReference>
<reference evidence="3 4" key="1">
    <citation type="journal article" date="2015" name="J. Biotechnol.">
        <title>Complete genome sequence of Paenibacillus beijingensis 7188(T) (=DSM 24997(T)), a novel rhizobacterium from jujube garden soil.</title>
        <authorList>
            <person name="Kwak Y."/>
            <person name="Shin J.H."/>
        </authorList>
    </citation>
    <scope>NUCLEOTIDE SEQUENCE [LARGE SCALE GENOMIC DNA]</scope>
    <source>
        <strain evidence="3 4">DSM 24997</strain>
    </source>
</reference>
<dbReference type="Gene3D" id="1.10.10.2840">
    <property type="entry name" value="PucR C-terminal helix-turn-helix domain"/>
    <property type="match status" value="1"/>
</dbReference>
<evidence type="ECO:0000259" key="1">
    <source>
        <dbReference type="Pfam" id="PF07905"/>
    </source>
</evidence>
<evidence type="ECO:0008006" key="5">
    <source>
        <dbReference type="Google" id="ProtNLM"/>
    </source>
</evidence>
<organism evidence="3 4">
    <name type="scientific">Paenibacillus beijingensis</name>
    <dbReference type="NCBI Taxonomy" id="1126833"/>
    <lineage>
        <taxon>Bacteria</taxon>
        <taxon>Bacillati</taxon>
        <taxon>Bacillota</taxon>
        <taxon>Bacilli</taxon>
        <taxon>Bacillales</taxon>
        <taxon>Paenibacillaceae</taxon>
        <taxon>Paenibacillus</taxon>
    </lineage>
</organism>
<dbReference type="HOGENOM" id="CLU_017436_2_1_9"/>
<dbReference type="Pfam" id="PF13556">
    <property type="entry name" value="HTH_30"/>
    <property type="match status" value="1"/>
</dbReference>
<evidence type="ECO:0000313" key="3">
    <source>
        <dbReference type="EMBL" id="AJY73763.1"/>
    </source>
</evidence>
<protein>
    <recommendedName>
        <fullName evidence="5">PucR family transcriptional regulator</fullName>
    </recommendedName>
</protein>
<dbReference type="KEGG" id="pbj:VN24_02855"/>
<evidence type="ECO:0000313" key="4">
    <source>
        <dbReference type="Proteomes" id="UP000032633"/>
    </source>
</evidence>
<gene>
    <name evidence="3" type="ORF">VN24_02855</name>
</gene>
<name>A0A0D5NFS9_9BACL</name>
<dbReference type="RefSeq" id="WP_045669198.1">
    <property type="nucleotide sequence ID" value="NZ_CP011058.1"/>
</dbReference>
<dbReference type="Proteomes" id="UP000032633">
    <property type="component" value="Chromosome"/>
</dbReference>
<dbReference type="InterPro" id="IPR025736">
    <property type="entry name" value="PucR_C-HTH_dom"/>
</dbReference>
<dbReference type="EMBL" id="CP011058">
    <property type="protein sequence ID" value="AJY73763.1"/>
    <property type="molecule type" value="Genomic_DNA"/>
</dbReference>
<dbReference type="PATRIC" id="fig|1126833.4.peg.633"/>
<dbReference type="InterPro" id="IPR051448">
    <property type="entry name" value="CdaR-like_regulators"/>
</dbReference>
<dbReference type="Pfam" id="PF07905">
    <property type="entry name" value="PucR"/>
    <property type="match status" value="1"/>
</dbReference>
<feature type="domain" description="PucR C-terminal helix-turn-helix" evidence="2">
    <location>
        <begin position="489"/>
        <end position="547"/>
    </location>
</feature>
<dbReference type="AlphaFoldDB" id="A0A0D5NFS9"/>
<evidence type="ECO:0000259" key="2">
    <source>
        <dbReference type="Pfam" id="PF13556"/>
    </source>
</evidence>